<reference evidence="1 2" key="1">
    <citation type="submission" date="2014-03" db="EMBL/GenBank/DDBJ databases">
        <title>The genomes of two eusocial bee gut symbionts.</title>
        <authorList>
            <person name="Kwong W.K."/>
            <person name="Engel P."/>
            <person name="Koch H."/>
            <person name="Moran N.A."/>
        </authorList>
    </citation>
    <scope>NUCLEOTIDE SEQUENCE [LARGE SCALE GENOMIC DNA]</scope>
    <source>
        <strain evidence="2">wkB29</strain>
    </source>
</reference>
<protein>
    <submittedName>
        <fullName evidence="1">Uncharacterized protein</fullName>
    </submittedName>
</protein>
<gene>
    <name evidence="1" type="ORF">SALWKB29_1825</name>
</gene>
<name>A0A836MP72_9NEIS</name>
<evidence type="ECO:0000313" key="1">
    <source>
        <dbReference type="EMBL" id="KDN14164.1"/>
    </source>
</evidence>
<keyword evidence="2" id="KW-1185">Reference proteome</keyword>
<organism evidence="1 2">
    <name type="scientific">Snodgrassella communis</name>
    <dbReference type="NCBI Taxonomy" id="2946699"/>
    <lineage>
        <taxon>Bacteria</taxon>
        <taxon>Pseudomonadati</taxon>
        <taxon>Pseudomonadota</taxon>
        <taxon>Betaproteobacteria</taxon>
        <taxon>Neisseriales</taxon>
        <taxon>Neisseriaceae</taxon>
        <taxon>Snodgrassella</taxon>
    </lineage>
</organism>
<sequence>MIMNNYLRELYGKKGLVYLEEVFVHLKNGKKGYIDGLIEGEAIIERKATDLAKVTEKTAKSYIDNAAKYANAELNGAELSEKIYLQVENMKGVSQKVLDYAESKNVSIIDDIVKLPGL</sequence>
<dbReference type="OrthoDB" id="2086631at2"/>
<dbReference type="Proteomes" id="UP000027170">
    <property type="component" value="Unassembled WGS sequence"/>
</dbReference>
<dbReference type="AlphaFoldDB" id="A0A836MP72"/>
<dbReference type="EMBL" id="JFZV01000010">
    <property type="protein sequence ID" value="KDN14164.1"/>
    <property type="molecule type" value="Genomic_DNA"/>
</dbReference>
<comment type="caution">
    <text evidence="1">The sequence shown here is derived from an EMBL/GenBank/DDBJ whole genome shotgun (WGS) entry which is preliminary data.</text>
</comment>
<dbReference type="RefSeq" id="WP_037408495.1">
    <property type="nucleotide sequence ID" value="NZ_JFZV01000010.1"/>
</dbReference>
<evidence type="ECO:0000313" key="2">
    <source>
        <dbReference type="Proteomes" id="UP000027170"/>
    </source>
</evidence>
<accession>A0A836MP72</accession>
<proteinExistence type="predicted"/>